<evidence type="ECO:0000259" key="3">
    <source>
        <dbReference type="Pfam" id="PF04234"/>
    </source>
</evidence>
<dbReference type="AlphaFoldDB" id="A0AAD1G115"/>
<name>A0AAD1G115_SPHMI</name>
<gene>
    <name evidence="4" type="ORF">SmB9_17640</name>
</gene>
<dbReference type="Proteomes" id="UP000275727">
    <property type="component" value="Chromosome"/>
</dbReference>
<dbReference type="GO" id="GO:0042597">
    <property type="term" value="C:periplasmic space"/>
    <property type="evidence" value="ECO:0007669"/>
    <property type="project" value="InterPro"/>
</dbReference>
<dbReference type="InterPro" id="IPR014755">
    <property type="entry name" value="Cu-Rt/internalin_Ig-like"/>
</dbReference>
<accession>A0AAD1G115</accession>
<proteinExistence type="predicted"/>
<keyword evidence="1" id="KW-0732">Signal</keyword>
<dbReference type="InterPro" id="IPR007348">
    <property type="entry name" value="CopC_dom"/>
</dbReference>
<evidence type="ECO:0000256" key="2">
    <source>
        <dbReference type="ARBA" id="ARBA00023008"/>
    </source>
</evidence>
<evidence type="ECO:0000313" key="4">
    <source>
        <dbReference type="EMBL" id="BBE34106.1"/>
    </source>
</evidence>
<dbReference type="Pfam" id="PF04234">
    <property type="entry name" value="CopC"/>
    <property type="match status" value="1"/>
</dbReference>
<organism evidence="4 5">
    <name type="scientific">Sphingosinicella microcystinivorans</name>
    <dbReference type="NCBI Taxonomy" id="335406"/>
    <lineage>
        <taxon>Bacteria</taxon>
        <taxon>Pseudomonadati</taxon>
        <taxon>Pseudomonadota</taxon>
        <taxon>Alphaproteobacteria</taxon>
        <taxon>Sphingomonadales</taxon>
        <taxon>Sphingosinicellaceae</taxon>
        <taxon>Sphingosinicella</taxon>
    </lineage>
</organism>
<protein>
    <recommendedName>
        <fullName evidence="3">CopC domain-containing protein</fullName>
    </recommendedName>
</protein>
<evidence type="ECO:0000256" key="1">
    <source>
        <dbReference type="ARBA" id="ARBA00022729"/>
    </source>
</evidence>
<reference evidence="4 5" key="1">
    <citation type="submission" date="2018-06" db="EMBL/GenBank/DDBJ databases">
        <title>Complete Genome Sequence of the Microcystin-Degrading Bacterium Sphingosinicella microcystinivorans Strain B-9.</title>
        <authorList>
            <person name="Jin H."/>
            <person name="Nishizawa T."/>
            <person name="Guo Y."/>
            <person name="Nishizawa A."/>
            <person name="Park H."/>
            <person name="Kato H."/>
            <person name="Tsuji K."/>
            <person name="Harada K."/>
        </authorList>
    </citation>
    <scope>NUCLEOTIDE SEQUENCE [LARGE SCALE GENOMIC DNA]</scope>
    <source>
        <strain evidence="4 5">B9</strain>
    </source>
</reference>
<dbReference type="GO" id="GO:0046688">
    <property type="term" value="P:response to copper ion"/>
    <property type="evidence" value="ECO:0007669"/>
    <property type="project" value="InterPro"/>
</dbReference>
<evidence type="ECO:0000313" key="5">
    <source>
        <dbReference type="Proteomes" id="UP000275727"/>
    </source>
</evidence>
<dbReference type="KEGG" id="smic:SmB9_17640"/>
<dbReference type="SUPFAM" id="SSF81296">
    <property type="entry name" value="E set domains"/>
    <property type="match status" value="1"/>
</dbReference>
<keyword evidence="2" id="KW-0186">Copper</keyword>
<feature type="domain" description="CopC" evidence="3">
    <location>
        <begin position="2"/>
        <end position="87"/>
    </location>
</feature>
<dbReference type="InterPro" id="IPR014756">
    <property type="entry name" value="Ig_E-set"/>
</dbReference>
<sequence length="88" mass="9610">MASPTQIVLTFSESLVAPLSGIELAMTAMPGMADHPRMPIRGVTTKVEGRTLTAKLARPLSAGTYELNWHVVAGDQHRIENTYTFTVR</sequence>
<dbReference type="EMBL" id="AP018711">
    <property type="protein sequence ID" value="BBE34106.1"/>
    <property type="molecule type" value="Genomic_DNA"/>
</dbReference>
<dbReference type="GO" id="GO:0005507">
    <property type="term" value="F:copper ion binding"/>
    <property type="evidence" value="ECO:0007669"/>
    <property type="project" value="InterPro"/>
</dbReference>
<dbReference type="Gene3D" id="2.60.40.1220">
    <property type="match status" value="1"/>
</dbReference>